<comment type="caution">
    <text evidence="3">The sequence shown here is derived from an EMBL/GenBank/DDBJ whole genome shotgun (WGS) entry which is preliminary data.</text>
</comment>
<feature type="region of interest" description="Disordered" evidence="1">
    <location>
        <begin position="1"/>
        <end position="22"/>
    </location>
</feature>
<keyword evidence="2" id="KW-1133">Transmembrane helix</keyword>
<evidence type="ECO:0000313" key="4">
    <source>
        <dbReference type="Proteomes" id="UP000198506"/>
    </source>
</evidence>
<keyword evidence="2" id="KW-0472">Membrane</keyword>
<sequence length="123" mass="12982">MTDASGGPEGLSHEEWEELEPQREWTTADRWRMAAWVLIFVNVLVLLLAAPIGDGGLMQAAEAAGSDVQPARLTYWISLLGCALVGNGIGAAAAATRQRWAIVPPILAAAGCWAGFLIAQALV</sequence>
<evidence type="ECO:0000313" key="3">
    <source>
        <dbReference type="EMBL" id="SFS08462.1"/>
    </source>
</evidence>
<keyword evidence="4" id="KW-1185">Reference proteome</keyword>
<dbReference type="EMBL" id="FOZN01000002">
    <property type="protein sequence ID" value="SFS08462.1"/>
    <property type="molecule type" value="Genomic_DNA"/>
</dbReference>
<gene>
    <name evidence="3" type="ORF">SAMN04487783_1103</name>
</gene>
<name>A0AA94HLP0_9MICO</name>
<dbReference type="AlphaFoldDB" id="A0AA94HLP0"/>
<protein>
    <submittedName>
        <fullName evidence="3">Uncharacterized protein</fullName>
    </submittedName>
</protein>
<organism evidence="3 4">
    <name type="scientific">Agrococcus baldri</name>
    <dbReference type="NCBI Taxonomy" id="153730"/>
    <lineage>
        <taxon>Bacteria</taxon>
        <taxon>Bacillati</taxon>
        <taxon>Actinomycetota</taxon>
        <taxon>Actinomycetes</taxon>
        <taxon>Micrococcales</taxon>
        <taxon>Microbacteriaceae</taxon>
        <taxon>Agrococcus</taxon>
    </lineage>
</organism>
<feature type="transmembrane region" description="Helical" evidence="2">
    <location>
        <begin position="33"/>
        <end position="53"/>
    </location>
</feature>
<feature type="transmembrane region" description="Helical" evidence="2">
    <location>
        <begin position="73"/>
        <end position="95"/>
    </location>
</feature>
<evidence type="ECO:0000256" key="1">
    <source>
        <dbReference type="SAM" id="MobiDB-lite"/>
    </source>
</evidence>
<dbReference type="Proteomes" id="UP000198506">
    <property type="component" value="Unassembled WGS sequence"/>
</dbReference>
<proteinExistence type="predicted"/>
<dbReference type="RefSeq" id="WP_092916725.1">
    <property type="nucleotide sequence ID" value="NZ_FOZN01000002.1"/>
</dbReference>
<reference evidence="3 4" key="1">
    <citation type="submission" date="2016-10" db="EMBL/GenBank/DDBJ databases">
        <authorList>
            <person name="Varghese N."/>
            <person name="Submissions S."/>
        </authorList>
    </citation>
    <scope>NUCLEOTIDE SEQUENCE [LARGE SCALE GENOMIC DNA]</scope>
    <source>
        <strain evidence="3 4">IAM 15147</strain>
    </source>
</reference>
<accession>A0AA94HLP0</accession>
<evidence type="ECO:0000256" key="2">
    <source>
        <dbReference type="SAM" id="Phobius"/>
    </source>
</evidence>
<feature type="transmembrane region" description="Helical" evidence="2">
    <location>
        <begin position="102"/>
        <end position="122"/>
    </location>
</feature>
<keyword evidence="2" id="KW-0812">Transmembrane</keyword>